<dbReference type="InterPro" id="IPR011009">
    <property type="entry name" value="Kinase-like_dom_sf"/>
</dbReference>
<dbReference type="PANTHER" id="PTHR43289">
    <property type="entry name" value="MITOGEN-ACTIVATED PROTEIN KINASE KINASE KINASE 20-RELATED"/>
    <property type="match status" value="1"/>
</dbReference>
<dbReference type="PROSITE" id="PS51178">
    <property type="entry name" value="PASTA"/>
    <property type="match status" value="3"/>
</dbReference>
<dbReference type="SUPFAM" id="SSF56112">
    <property type="entry name" value="Protein kinase-like (PK-like)"/>
    <property type="match status" value="1"/>
</dbReference>
<dbReference type="RefSeq" id="WP_184241251.1">
    <property type="nucleotide sequence ID" value="NZ_JACHNA010000001.1"/>
</dbReference>
<dbReference type="InterPro" id="IPR008271">
    <property type="entry name" value="Ser/Thr_kinase_AS"/>
</dbReference>
<dbReference type="Gene3D" id="1.10.510.10">
    <property type="entry name" value="Transferase(Phosphotransferase) domain 1"/>
    <property type="match status" value="1"/>
</dbReference>
<dbReference type="PANTHER" id="PTHR43289:SF34">
    <property type="entry name" value="SERINE_THREONINE-PROTEIN KINASE YBDM-RELATED"/>
    <property type="match status" value="1"/>
</dbReference>
<evidence type="ECO:0000256" key="4">
    <source>
        <dbReference type="ARBA" id="ARBA00022741"/>
    </source>
</evidence>
<feature type="domain" description="PASTA" evidence="11">
    <location>
        <begin position="567"/>
        <end position="634"/>
    </location>
</feature>
<feature type="region of interest" description="Disordered" evidence="9">
    <location>
        <begin position="284"/>
        <end position="335"/>
    </location>
</feature>
<dbReference type="Pfam" id="PF00069">
    <property type="entry name" value="Pkinase"/>
    <property type="match status" value="1"/>
</dbReference>
<evidence type="ECO:0000256" key="2">
    <source>
        <dbReference type="ARBA" id="ARBA00022527"/>
    </source>
</evidence>
<comment type="catalytic activity">
    <reaction evidence="7">
        <text>L-threonyl-[protein] + ATP = O-phospho-L-threonyl-[protein] + ADP + H(+)</text>
        <dbReference type="Rhea" id="RHEA:46608"/>
        <dbReference type="Rhea" id="RHEA-COMP:11060"/>
        <dbReference type="Rhea" id="RHEA-COMP:11605"/>
        <dbReference type="ChEBI" id="CHEBI:15378"/>
        <dbReference type="ChEBI" id="CHEBI:30013"/>
        <dbReference type="ChEBI" id="CHEBI:30616"/>
        <dbReference type="ChEBI" id="CHEBI:61977"/>
        <dbReference type="ChEBI" id="CHEBI:456216"/>
        <dbReference type="EC" id="2.7.11.1"/>
    </reaction>
</comment>
<keyword evidence="3 12" id="KW-0808">Transferase</keyword>
<dbReference type="PROSITE" id="PS00108">
    <property type="entry name" value="PROTEIN_KINASE_ST"/>
    <property type="match status" value="1"/>
</dbReference>
<dbReference type="CDD" id="cd06577">
    <property type="entry name" value="PASTA_pknB"/>
    <property type="match status" value="3"/>
</dbReference>
<reference evidence="12 13" key="1">
    <citation type="submission" date="2020-08" db="EMBL/GenBank/DDBJ databases">
        <title>Sequencing the genomes of 1000 actinobacteria strains.</title>
        <authorList>
            <person name="Klenk H.-P."/>
        </authorList>
    </citation>
    <scope>NUCLEOTIDE SEQUENCE [LARGE SCALE GENOMIC DNA]</scope>
    <source>
        <strain evidence="12 13">DSM 23974</strain>
    </source>
</reference>
<dbReference type="GO" id="GO:0045717">
    <property type="term" value="P:negative regulation of fatty acid biosynthetic process"/>
    <property type="evidence" value="ECO:0007669"/>
    <property type="project" value="UniProtKB-ARBA"/>
</dbReference>
<evidence type="ECO:0000256" key="6">
    <source>
        <dbReference type="ARBA" id="ARBA00022840"/>
    </source>
</evidence>
<dbReference type="FunFam" id="3.30.200.20:FF:000035">
    <property type="entry name" value="Serine/threonine protein kinase Stk1"/>
    <property type="match status" value="1"/>
</dbReference>
<evidence type="ECO:0000256" key="1">
    <source>
        <dbReference type="ARBA" id="ARBA00012513"/>
    </source>
</evidence>
<dbReference type="EC" id="2.7.11.1" evidence="1"/>
<evidence type="ECO:0000256" key="5">
    <source>
        <dbReference type="ARBA" id="ARBA00022777"/>
    </source>
</evidence>
<comment type="catalytic activity">
    <reaction evidence="8">
        <text>L-seryl-[protein] + ATP = O-phospho-L-seryl-[protein] + ADP + H(+)</text>
        <dbReference type="Rhea" id="RHEA:17989"/>
        <dbReference type="Rhea" id="RHEA-COMP:9863"/>
        <dbReference type="Rhea" id="RHEA-COMP:11604"/>
        <dbReference type="ChEBI" id="CHEBI:15378"/>
        <dbReference type="ChEBI" id="CHEBI:29999"/>
        <dbReference type="ChEBI" id="CHEBI:30616"/>
        <dbReference type="ChEBI" id="CHEBI:83421"/>
        <dbReference type="ChEBI" id="CHEBI:456216"/>
        <dbReference type="EC" id="2.7.11.1"/>
    </reaction>
</comment>
<sequence length="705" mass="73732">MTESRHDPVVGALLDGRYEVRSLIARGGMSTVYLASDTRLERDVALKVMLPHLAEDDALVARFEREAKTAARISHPHVVGVLDQGHDRFGGQTFAYLVMEHVPGTTLRHVIREDAPLPVRAAFTYVLPLLEGLAEAHALGLMHRDVKPENVLVSPTGTVKVADFGLSRATTAHTSSGQALVGTVAYLSPELISGSPADARSDVYAVGILLYELLTGRQPFTAASPVQVAYKHVNERVPSPRALTPTVPEAIADLVLWCTEPTPDRRPDDASVLLAAAHELLVTEDPEQLDAVPPPRDAAAEQPADASPTAAVVYDPEGTHAPEPFVSPTPTDGDEQTVVLDADRVPQEQATTALPPHDAHTVPPGARDDVDPDETSVLPRTDVPTAQTRATPEPDTDAGGPGRVGDGPHEPADDEAADRGVAAVPPGPLTADASPAEPGTHAEDPVPGSRAARRAARRPSVDIGAGTLRTLLIGVAVTLLLTGMALMLGWTLGAGNVPFSSAQGTVPPLVGAPREAAMAELAATGVQVDVSAEHDETMSAGSVIATVPAAGAAVGRGDRVQLTVSSGPAPVLTPDLTGEQAESARLSARDAGLLAHVRERRHDRDVPEGEVISQDPEPGAESTRNSVVELVVSSGPASHAVPDVTGRSSEQARERLEELGFEVRDDSLPGSSLLRLGGREGAVLRQEPAAGTRLEEGQTVTLRSL</sequence>
<dbReference type="AlphaFoldDB" id="A0A7W7GNP6"/>
<feature type="domain" description="PASTA" evidence="11">
    <location>
        <begin position="500"/>
        <end position="566"/>
    </location>
</feature>
<evidence type="ECO:0000313" key="12">
    <source>
        <dbReference type="EMBL" id="MBB4735449.1"/>
    </source>
</evidence>
<keyword evidence="13" id="KW-1185">Reference proteome</keyword>
<evidence type="ECO:0000259" key="11">
    <source>
        <dbReference type="PROSITE" id="PS51178"/>
    </source>
</evidence>
<dbReference type="Gene3D" id="3.30.10.20">
    <property type="match status" value="3"/>
</dbReference>
<dbReference type="GO" id="GO:0004674">
    <property type="term" value="F:protein serine/threonine kinase activity"/>
    <property type="evidence" value="ECO:0007669"/>
    <property type="project" value="UniProtKB-KW"/>
</dbReference>
<feature type="region of interest" description="Disordered" evidence="9">
    <location>
        <begin position="600"/>
        <end position="623"/>
    </location>
</feature>
<dbReference type="Pfam" id="PF03793">
    <property type="entry name" value="PASTA"/>
    <property type="match status" value="3"/>
</dbReference>
<accession>A0A7W7GNP6</accession>
<dbReference type="PROSITE" id="PS50011">
    <property type="entry name" value="PROTEIN_KINASE_DOM"/>
    <property type="match status" value="1"/>
</dbReference>
<dbReference type="GO" id="GO:0005524">
    <property type="term" value="F:ATP binding"/>
    <property type="evidence" value="ECO:0007669"/>
    <property type="project" value="UniProtKB-KW"/>
</dbReference>
<gene>
    <name evidence="12" type="ORF">HDA30_000957</name>
</gene>
<comment type="caution">
    <text evidence="12">The sequence shown here is derived from an EMBL/GenBank/DDBJ whole genome shotgun (WGS) entry which is preliminary data.</text>
</comment>
<dbReference type="Proteomes" id="UP000540191">
    <property type="component" value="Unassembled WGS sequence"/>
</dbReference>
<evidence type="ECO:0000256" key="9">
    <source>
        <dbReference type="SAM" id="MobiDB-lite"/>
    </source>
</evidence>
<dbReference type="EMBL" id="JACHNA010000001">
    <property type="protein sequence ID" value="MBB4735449.1"/>
    <property type="molecule type" value="Genomic_DNA"/>
</dbReference>
<keyword evidence="6" id="KW-0067">ATP-binding</keyword>
<evidence type="ECO:0000256" key="8">
    <source>
        <dbReference type="ARBA" id="ARBA00048679"/>
    </source>
</evidence>
<proteinExistence type="predicted"/>
<keyword evidence="4" id="KW-0547">Nucleotide-binding</keyword>
<organism evidence="12 13">
    <name type="scientific">Micrococcus cohnii</name>
    <dbReference type="NCBI Taxonomy" id="993416"/>
    <lineage>
        <taxon>Bacteria</taxon>
        <taxon>Bacillati</taxon>
        <taxon>Actinomycetota</taxon>
        <taxon>Actinomycetes</taxon>
        <taxon>Micrococcales</taxon>
        <taxon>Micrococcaceae</taxon>
        <taxon>Micrococcus</taxon>
    </lineage>
</organism>
<evidence type="ECO:0000259" key="10">
    <source>
        <dbReference type="PROSITE" id="PS50011"/>
    </source>
</evidence>
<dbReference type="FunFam" id="1.10.510.10:FF:000021">
    <property type="entry name" value="Serine/threonine protein kinase"/>
    <property type="match status" value="1"/>
</dbReference>
<feature type="domain" description="Protein kinase" evidence="10">
    <location>
        <begin position="18"/>
        <end position="281"/>
    </location>
</feature>
<feature type="domain" description="PASTA" evidence="11">
    <location>
        <begin position="635"/>
        <end position="705"/>
    </location>
</feature>
<dbReference type="InterPro" id="IPR000719">
    <property type="entry name" value="Prot_kinase_dom"/>
</dbReference>
<evidence type="ECO:0000256" key="3">
    <source>
        <dbReference type="ARBA" id="ARBA00022679"/>
    </source>
</evidence>
<feature type="region of interest" description="Disordered" evidence="9">
    <location>
        <begin position="349"/>
        <end position="459"/>
    </location>
</feature>
<name>A0A7W7GNP6_9MICC</name>
<dbReference type="InterPro" id="IPR005543">
    <property type="entry name" value="PASTA_dom"/>
</dbReference>
<dbReference type="CDD" id="cd14014">
    <property type="entry name" value="STKc_PknB_like"/>
    <property type="match status" value="1"/>
</dbReference>
<dbReference type="SMART" id="SM00220">
    <property type="entry name" value="S_TKc"/>
    <property type="match status" value="1"/>
</dbReference>
<dbReference type="Gene3D" id="3.30.200.20">
    <property type="entry name" value="Phosphorylase Kinase, domain 1"/>
    <property type="match status" value="1"/>
</dbReference>
<keyword evidence="2" id="KW-0723">Serine/threonine-protein kinase</keyword>
<evidence type="ECO:0000256" key="7">
    <source>
        <dbReference type="ARBA" id="ARBA00047899"/>
    </source>
</evidence>
<evidence type="ECO:0000313" key="13">
    <source>
        <dbReference type="Proteomes" id="UP000540191"/>
    </source>
</evidence>
<keyword evidence="5 12" id="KW-0418">Kinase</keyword>
<protein>
    <recommendedName>
        <fullName evidence="1">non-specific serine/threonine protein kinase</fullName>
        <ecNumber evidence="1">2.7.11.1</ecNumber>
    </recommendedName>
</protein>
<dbReference type="SMART" id="SM00740">
    <property type="entry name" value="PASTA"/>
    <property type="match status" value="3"/>
</dbReference>